<organism evidence="2 3">
    <name type="scientific">Araneus ventricosus</name>
    <name type="common">Orbweaver spider</name>
    <name type="synonym">Epeira ventricosa</name>
    <dbReference type="NCBI Taxonomy" id="182803"/>
    <lineage>
        <taxon>Eukaryota</taxon>
        <taxon>Metazoa</taxon>
        <taxon>Ecdysozoa</taxon>
        <taxon>Arthropoda</taxon>
        <taxon>Chelicerata</taxon>
        <taxon>Arachnida</taxon>
        <taxon>Araneae</taxon>
        <taxon>Araneomorphae</taxon>
        <taxon>Entelegynae</taxon>
        <taxon>Araneoidea</taxon>
        <taxon>Araneidae</taxon>
        <taxon>Araneus</taxon>
    </lineage>
</organism>
<evidence type="ECO:0000313" key="2">
    <source>
        <dbReference type="EMBL" id="GBM22700.1"/>
    </source>
</evidence>
<feature type="compositionally biased region" description="Polar residues" evidence="1">
    <location>
        <begin position="16"/>
        <end position="39"/>
    </location>
</feature>
<dbReference type="EMBL" id="BGPR01091296">
    <property type="protein sequence ID" value="GBM22700.1"/>
    <property type="molecule type" value="Genomic_DNA"/>
</dbReference>
<reference evidence="2 3" key="1">
    <citation type="journal article" date="2019" name="Sci. Rep.">
        <title>Orb-weaving spider Araneus ventricosus genome elucidates the spidroin gene catalogue.</title>
        <authorList>
            <person name="Kono N."/>
            <person name="Nakamura H."/>
            <person name="Ohtoshi R."/>
            <person name="Moran D.A.P."/>
            <person name="Shinohara A."/>
            <person name="Yoshida Y."/>
            <person name="Fujiwara M."/>
            <person name="Mori M."/>
            <person name="Tomita M."/>
            <person name="Arakawa K."/>
        </authorList>
    </citation>
    <scope>NUCLEOTIDE SEQUENCE [LARGE SCALE GENOMIC DNA]</scope>
</reference>
<comment type="caution">
    <text evidence="2">The sequence shown here is derived from an EMBL/GenBank/DDBJ whole genome shotgun (WGS) entry which is preliminary data.</text>
</comment>
<dbReference type="AlphaFoldDB" id="A0A4Y2E0P8"/>
<keyword evidence="3" id="KW-1185">Reference proteome</keyword>
<evidence type="ECO:0000256" key="1">
    <source>
        <dbReference type="SAM" id="MobiDB-lite"/>
    </source>
</evidence>
<dbReference type="Proteomes" id="UP000499080">
    <property type="component" value="Unassembled WGS sequence"/>
</dbReference>
<feature type="region of interest" description="Disordered" evidence="1">
    <location>
        <begin position="1"/>
        <end position="39"/>
    </location>
</feature>
<accession>A0A4Y2E0P8</accession>
<protein>
    <submittedName>
        <fullName evidence="2">Uncharacterized protein</fullName>
    </submittedName>
</protein>
<name>A0A4Y2E0P8_ARAVE</name>
<evidence type="ECO:0000313" key="3">
    <source>
        <dbReference type="Proteomes" id="UP000499080"/>
    </source>
</evidence>
<sequence length="64" mass="6789">LTGGSAQPPGWISKQVLRTPSNGTRENKRSSQTKNQSKPLSLCGVILGLNPHPRSPPTTILAIT</sequence>
<feature type="non-terminal residue" evidence="2">
    <location>
        <position position="1"/>
    </location>
</feature>
<gene>
    <name evidence="2" type="ORF">AVEN_226428_1</name>
</gene>
<proteinExistence type="predicted"/>